<comment type="caution">
    <text evidence="4">The sequence shown here is derived from an EMBL/GenBank/DDBJ whole genome shotgun (WGS) entry which is preliminary data.</text>
</comment>
<dbReference type="RefSeq" id="WP_376920876.1">
    <property type="nucleotide sequence ID" value="NZ_JBHRSW010000029.1"/>
</dbReference>
<reference evidence="5" key="1">
    <citation type="journal article" date="2019" name="Int. J. Syst. Evol. Microbiol.">
        <title>The Global Catalogue of Microorganisms (GCM) 10K type strain sequencing project: providing services to taxonomists for standard genome sequencing and annotation.</title>
        <authorList>
            <consortium name="The Broad Institute Genomics Platform"/>
            <consortium name="The Broad Institute Genome Sequencing Center for Infectious Disease"/>
            <person name="Wu L."/>
            <person name="Ma J."/>
        </authorList>
    </citation>
    <scope>NUCLEOTIDE SEQUENCE [LARGE SCALE GENOMIC DNA]</scope>
    <source>
        <strain evidence="5">KCTC 52473</strain>
    </source>
</reference>
<dbReference type="Proteomes" id="UP001595478">
    <property type="component" value="Unassembled WGS sequence"/>
</dbReference>
<sequence length="207" mass="22643">MKTPTILATSFLTLVALTNQAHGETNSTVLDPNNRHSIGMQIVGGGLEYKGGGYGDHNLVGASYIYYNYQLANNYYLEAGIMGAADVEGWKCHQQTDGALQCKNNDNETLGLDADEFEFGAIVLAVKGNIALSQRNSLYGKLGGSYYDYELSVLSRKTASEDGLGFVAEAGWEYRWDNNIGINFGLQYQKAGDIKMKSSHFGVSYQF</sequence>
<keyword evidence="5" id="KW-1185">Reference proteome</keyword>
<evidence type="ECO:0000313" key="4">
    <source>
        <dbReference type="EMBL" id="MFC3122754.1"/>
    </source>
</evidence>
<accession>A0ABV7FTT9</accession>
<organism evidence="4 5">
    <name type="scientific">Agaribacter flavus</name>
    <dbReference type="NCBI Taxonomy" id="1902781"/>
    <lineage>
        <taxon>Bacteria</taxon>
        <taxon>Pseudomonadati</taxon>
        <taxon>Pseudomonadota</taxon>
        <taxon>Gammaproteobacteria</taxon>
        <taxon>Alteromonadales</taxon>
        <taxon>Alteromonadaceae</taxon>
        <taxon>Agaribacter</taxon>
    </lineage>
</organism>
<dbReference type="InterPro" id="IPR027385">
    <property type="entry name" value="Beta-barrel_OMP"/>
</dbReference>
<proteinExistence type="predicted"/>
<dbReference type="EMBL" id="JBHRSW010000029">
    <property type="protein sequence ID" value="MFC3122754.1"/>
    <property type="molecule type" value="Genomic_DNA"/>
</dbReference>
<feature type="signal peptide" evidence="2">
    <location>
        <begin position="1"/>
        <end position="23"/>
    </location>
</feature>
<protein>
    <submittedName>
        <fullName evidence="4">Outer membrane beta-barrel protein</fullName>
    </submittedName>
</protein>
<dbReference type="Gene3D" id="2.40.160.20">
    <property type="match status" value="1"/>
</dbReference>
<dbReference type="InterPro" id="IPR011250">
    <property type="entry name" value="OMP/PagP_B-barrel"/>
</dbReference>
<feature type="domain" description="Outer membrane protein beta-barrel" evidence="3">
    <location>
        <begin position="66"/>
        <end position="207"/>
    </location>
</feature>
<dbReference type="Pfam" id="PF13505">
    <property type="entry name" value="OMP_b-brl"/>
    <property type="match status" value="1"/>
</dbReference>
<dbReference type="SUPFAM" id="SSF56925">
    <property type="entry name" value="OMPA-like"/>
    <property type="match status" value="1"/>
</dbReference>
<name>A0ABV7FTT9_9ALTE</name>
<keyword evidence="1 2" id="KW-0732">Signal</keyword>
<evidence type="ECO:0000256" key="2">
    <source>
        <dbReference type="SAM" id="SignalP"/>
    </source>
</evidence>
<gene>
    <name evidence="4" type="ORF">ACFOHL_14105</name>
</gene>
<evidence type="ECO:0000259" key="3">
    <source>
        <dbReference type="Pfam" id="PF13505"/>
    </source>
</evidence>
<evidence type="ECO:0000313" key="5">
    <source>
        <dbReference type="Proteomes" id="UP001595478"/>
    </source>
</evidence>
<feature type="chain" id="PRO_5046476974" evidence="2">
    <location>
        <begin position="24"/>
        <end position="207"/>
    </location>
</feature>
<evidence type="ECO:0000256" key="1">
    <source>
        <dbReference type="ARBA" id="ARBA00022729"/>
    </source>
</evidence>